<name>A0A127Q6T2_9BURK</name>
<dbReference type="PATRIC" id="fig|279113.9.peg.3417"/>
<evidence type="ECO:0000313" key="1">
    <source>
        <dbReference type="EMBL" id="AMP05780.1"/>
    </source>
</evidence>
<accession>A0A127Q6T2</accession>
<dbReference type="KEGG" id="cpra:CPter91_3454"/>
<protein>
    <submittedName>
        <fullName evidence="1">Uncharacterized protein</fullName>
    </submittedName>
</protein>
<dbReference type="Proteomes" id="UP000074561">
    <property type="component" value="Chromosome"/>
</dbReference>
<dbReference type="AlphaFoldDB" id="A0A127Q6T2"/>
<sequence length="49" mass="5470">MFYRIEINDGRVFSGTVPENGEMPRIGTAGPDSYDVYWGDEALARGDDE</sequence>
<gene>
    <name evidence="1" type="ORF">CPter91_3454</name>
</gene>
<dbReference type="EMBL" id="CP013234">
    <property type="protein sequence ID" value="AMP05780.1"/>
    <property type="molecule type" value="Genomic_DNA"/>
</dbReference>
<evidence type="ECO:0000313" key="2">
    <source>
        <dbReference type="Proteomes" id="UP000074561"/>
    </source>
</evidence>
<reference evidence="1 2" key="1">
    <citation type="submission" date="2015-11" db="EMBL/GenBank/DDBJ databases">
        <title>Exploring the genomic traits of fungus-feeding bacterial genus Collimonas.</title>
        <authorList>
            <person name="Song C."/>
            <person name="Schmidt R."/>
            <person name="de Jager V."/>
            <person name="Krzyzanowska D."/>
            <person name="Jongedijk E."/>
            <person name="Cankar K."/>
            <person name="Beekwilder J."/>
            <person name="van Veen A."/>
            <person name="de Boer W."/>
            <person name="van Veen J.A."/>
            <person name="Garbeva P."/>
        </authorList>
    </citation>
    <scope>NUCLEOTIDE SEQUENCE [LARGE SCALE GENOMIC DNA]</scope>
    <source>
        <strain evidence="1 2">Ter91</strain>
    </source>
</reference>
<organism evidence="1 2">
    <name type="scientific">Collimonas pratensis</name>
    <dbReference type="NCBI Taxonomy" id="279113"/>
    <lineage>
        <taxon>Bacteria</taxon>
        <taxon>Pseudomonadati</taxon>
        <taxon>Pseudomonadota</taxon>
        <taxon>Betaproteobacteria</taxon>
        <taxon>Burkholderiales</taxon>
        <taxon>Oxalobacteraceae</taxon>
        <taxon>Collimonas</taxon>
    </lineage>
</organism>
<proteinExistence type="predicted"/>